<keyword evidence="2" id="KW-1185">Reference proteome</keyword>
<comment type="caution">
    <text evidence="1">The sequence shown here is derived from an EMBL/GenBank/DDBJ whole genome shotgun (WGS) entry which is preliminary data.</text>
</comment>
<accession>A0A0D8IZY7</accession>
<proteinExistence type="predicted"/>
<reference evidence="1" key="1">
    <citation type="submission" date="2015-02" db="EMBL/GenBank/DDBJ databases">
        <title>A novel member of the family Ruminococcaceae isolated from human feces.</title>
        <authorList>
            <person name="Shkoporov A.N."/>
            <person name="Chaplin A.V."/>
            <person name="Motuzova O.V."/>
            <person name="Kafarskaia L.I."/>
            <person name="Khokhlova E.V."/>
            <person name="Efimov B.A."/>
        </authorList>
    </citation>
    <scope>NUCLEOTIDE SEQUENCE [LARGE SCALE GENOMIC DNA]</scope>
    <source>
        <strain evidence="1">585-1</strain>
    </source>
</reference>
<dbReference type="EMBL" id="JXXK01000008">
    <property type="protein sequence ID" value="KJF40260.1"/>
    <property type="molecule type" value="Genomic_DNA"/>
</dbReference>
<evidence type="ECO:0000313" key="1">
    <source>
        <dbReference type="EMBL" id="KJF40260.1"/>
    </source>
</evidence>
<sequence>MLKITLKNGKEYTALDSTAVYPSGNPSTRSRMEIHLPEDAMPVDTFAAIFADENATSEIRMTRTVDEDNPEKGQKAGDIIYDTLYKQYCIVTSVGKKRITNTNFSSGQVSDAMHLVVELEQRTYIEQQLAALGL</sequence>
<evidence type="ECO:0000313" key="2">
    <source>
        <dbReference type="Proteomes" id="UP000032483"/>
    </source>
</evidence>
<dbReference type="RefSeq" id="WP_050005108.1">
    <property type="nucleotide sequence ID" value="NZ_JBBNKJ010000007.1"/>
</dbReference>
<gene>
    <name evidence="1" type="ORF">TQ39_07630</name>
</gene>
<dbReference type="GeneID" id="42856474"/>
<organism evidence="1 2">
    <name type="scientific">Ruthenibacterium lactatiformans</name>
    <dbReference type="NCBI Taxonomy" id="1550024"/>
    <lineage>
        <taxon>Bacteria</taxon>
        <taxon>Bacillati</taxon>
        <taxon>Bacillota</taxon>
        <taxon>Clostridia</taxon>
        <taxon>Eubacteriales</taxon>
        <taxon>Oscillospiraceae</taxon>
        <taxon>Ruthenibacterium</taxon>
    </lineage>
</organism>
<dbReference type="Proteomes" id="UP000032483">
    <property type="component" value="Unassembled WGS sequence"/>
</dbReference>
<protein>
    <submittedName>
        <fullName evidence="1">Uncharacterized protein</fullName>
    </submittedName>
</protein>
<dbReference type="AlphaFoldDB" id="A0A0D8IZY7"/>
<name>A0A0D8IZY7_9FIRM</name>